<evidence type="ECO:0000313" key="2">
    <source>
        <dbReference type="Proteomes" id="UP000290540"/>
    </source>
</evidence>
<organism evidence="1 2">
    <name type="scientific">Fusarium oxysporum f. sp. narcissi</name>
    <dbReference type="NCBI Taxonomy" id="451672"/>
    <lineage>
        <taxon>Eukaryota</taxon>
        <taxon>Fungi</taxon>
        <taxon>Dikarya</taxon>
        <taxon>Ascomycota</taxon>
        <taxon>Pezizomycotina</taxon>
        <taxon>Sordariomycetes</taxon>
        <taxon>Hypocreomycetidae</taxon>
        <taxon>Hypocreales</taxon>
        <taxon>Nectriaceae</taxon>
        <taxon>Fusarium</taxon>
        <taxon>Fusarium oxysporum species complex</taxon>
    </lineage>
</organism>
<sequence>MWTLPVLEDAETNPFQLQTAELLMCEFARIAGGLMRLGHVNMNT</sequence>
<evidence type="ECO:0000313" key="1">
    <source>
        <dbReference type="EMBL" id="RYC96518.1"/>
    </source>
</evidence>
<protein>
    <submittedName>
        <fullName evidence="1">Uncharacterized protein</fullName>
    </submittedName>
</protein>
<name>A0A4Q2WDK1_FUSOX</name>
<dbReference type="Proteomes" id="UP000290540">
    <property type="component" value="Unassembled WGS sequence"/>
</dbReference>
<dbReference type="AlphaFoldDB" id="A0A4Q2WDK1"/>
<gene>
    <name evidence="1" type="ORF">BFJ63_vAg881</name>
</gene>
<accession>A0A4Q2WDK1</accession>
<comment type="caution">
    <text evidence="1">The sequence shown here is derived from an EMBL/GenBank/DDBJ whole genome shotgun (WGS) entry which is preliminary data.</text>
</comment>
<proteinExistence type="predicted"/>
<reference evidence="1 2" key="1">
    <citation type="submission" date="2016-12" db="EMBL/GenBank/DDBJ databases">
        <title>Draft genome sequence of Fusarium oxysporum causing rot on Narcissus.</title>
        <authorList>
            <person name="Armitage A.D."/>
            <person name="Taylor A."/>
            <person name="Clarkson J.P."/>
            <person name="Harrison R.J."/>
            <person name="Jackson A.C."/>
        </authorList>
    </citation>
    <scope>NUCLEOTIDE SEQUENCE [LARGE SCALE GENOMIC DNA]</scope>
    <source>
        <strain evidence="1 2">N139</strain>
    </source>
</reference>
<dbReference type="EMBL" id="MQTW01000003">
    <property type="protein sequence ID" value="RYC96518.1"/>
    <property type="molecule type" value="Genomic_DNA"/>
</dbReference>